<dbReference type="Proteomes" id="UP000192288">
    <property type="component" value="Unassembled WGS sequence"/>
</dbReference>
<dbReference type="PANTHER" id="PTHR33169:SF14">
    <property type="entry name" value="TRANSCRIPTIONAL REGULATOR RV3488"/>
    <property type="match status" value="1"/>
</dbReference>
<dbReference type="PANTHER" id="PTHR33169">
    <property type="entry name" value="PADR-FAMILY TRANSCRIPTIONAL REGULATOR"/>
    <property type="match status" value="1"/>
</dbReference>
<dbReference type="eggNOG" id="COG1695">
    <property type="taxonomic scope" value="Bacteria"/>
</dbReference>
<evidence type="ECO:0000313" key="2">
    <source>
        <dbReference type="Proteomes" id="UP000192288"/>
    </source>
</evidence>
<dbReference type="InterPro" id="IPR036388">
    <property type="entry name" value="WH-like_DNA-bd_sf"/>
</dbReference>
<dbReference type="InterPro" id="IPR005149">
    <property type="entry name" value="Tscrpt_reg_PadR_N"/>
</dbReference>
<proteinExistence type="predicted"/>
<dbReference type="InterPro" id="IPR036390">
    <property type="entry name" value="WH_DNA-bd_sf"/>
</dbReference>
<dbReference type="RefSeq" id="WP_004914854.1">
    <property type="nucleotide sequence ID" value="NZ_MPLS01000026.1"/>
</dbReference>
<dbReference type="AlphaFoldDB" id="A0A1X0VCF4"/>
<organism evidence="1 2">
    <name type="scientific">Leuconostoc pseudomesenteroides</name>
    <dbReference type="NCBI Taxonomy" id="33968"/>
    <lineage>
        <taxon>Bacteria</taxon>
        <taxon>Bacillati</taxon>
        <taxon>Bacillota</taxon>
        <taxon>Bacilli</taxon>
        <taxon>Lactobacillales</taxon>
        <taxon>Lactobacillaceae</taxon>
        <taxon>Leuconostoc</taxon>
    </lineage>
</organism>
<accession>A0A1X0VCF4</accession>
<dbReference type="STRING" id="33968.BMS77_00910"/>
<dbReference type="GeneID" id="97229443"/>
<protein>
    <submittedName>
        <fullName evidence="1">PadR family transcriptional regulator</fullName>
    </submittedName>
</protein>
<dbReference type="EMBL" id="MPLS01000026">
    <property type="protein sequence ID" value="ORI97415.1"/>
    <property type="molecule type" value="Genomic_DNA"/>
</dbReference>
<dbReference type="Pfam" id="PF03551">
    <property type="entry name" value="PadR"/>
    <property type="match status" value="1"/>
</dbReference>
<dbReference type="SUPFAM" id="SSF46785">
    <property type="entry name" value="Winged helix' DNA-binding domain"/>
    <property type="match status" value="1"/>
</dbReference>
<name>A0A1X0VCF4_LEUPS</name>
<evidence type="ECO:0000313" key="1">
    <source>
        <dbReference type="EMBL" id="ORI97415.1"/>
    </source>
</evidence>
<reference evidence="1 2" key="1">
    <citation type="journal article" date="2017" name="Front. Microbiol.">
        <title>Genomic Characterization of Dairy Associated Leuconostoc Species and Diversity of Leuconostocs in Undefined Mixed Mesophilic Starter Cultures.</title>
        <authorList>
            <person name="Frantzen C.A."/>
            <person name="Kot W."/>
            <person name="Pedersen T.B."/>
            <person name="Ardo Y.M."/>
            <person name="Broadbent J.R."/>
            <person name="Neve H."/>
            <person name="Hansen L.H."/>
            <person name="Dal Bello F."/>
            <person name="Ostlie H.M."/>
            <person name="Kleppen H.P."/>
            <person name="Vogensen F.K."/>
            <person name="Holo H."/>
        </authorList>
    </citation>
    <scope>NUCLEOTIDE SEQUENCE [LARGE SCALE GENOMIC DNA]</scope>
    <source>
        <strain evidence="1 2">LMGCF08</strain>
    </source>
</reference>
<dbReference type="InterPro" id="IPR052509">
    <property type="entry name" value="Metal_resp_DNA-bind_regulator"/>
</dbReference>
<dbReference type="Gene3D" id="1.10.10.10">
    <property type="entry name" value="Winged helix-like DNA-binding domain superfamily/Winged helix DNA-binding domain"/>
    <property type="match status" value="1"/>
</dbReference>
<sequence length="111" mass="12587">MSENIASQLRKGILQGFLLILLDKEPNYGYGIMKKMSEYGLGDVPKGTIYPLLTNMTTKGLIKYQIQASDGLRTRKYYYITEAGKAEKQVFSREWLGISHSMNSILGEENE</sequence>
<gene>
    <name evidence="1" type="ORF">BMR96_07360</name>
</gene>
<comment type="caution">
    <text evidence="1">The sequence shown here is derived from an EMBL/GenBank/DDBJ whole genome shotgun (WGS) entry which is preliminary data.</text>
</comment>